<evidence type="ECO:0000313" key="8">
    <source>
        <dbReference type="EMBL" id="GBP18452.1"/>
    </source>
</evidence>
<dbReference type="OrthoDB" id="7410372at2759"/>
<keyword evidence="3" id="KW-0964">Secreted</keyword>
<reference evidence="8 9" key="1">
    <citation type="journal article" date="2019" name="Commun. Biol.">
        <title>The bagworm genome reveals a unique fibroin gene that provides high tensile strength.</title>
        <authorList>
            <person name="Kono N."/>
            <person name="Nakamura H."/>
            <person name="Ohtoshi R."/>
            <person name="Tomita M."/>
            <person name="Numata K."/>
            <person name="Arakawa K."/>
        </authorList>
    </citation>
    <scope>NUCLEOTIDE SEQUENCE [LARGE SCALE GENOMIC DNA]</scope>
</reference>
<dbReference type="GO" id="GO:0045087">
    <property type="term" value="P:innate immune response"/>
    <property type="evidence" value="ECO:0007669"/>
    <property type="project" value="UniProtKB-KW"/>
</dbReference>
<keyword evidence="5" id="KW-0399">Innate immunity</keyword>
<comment type="similarity">
    <text evidence="2">Belongs to the cecropin family.</text>
</comment>
<evidence type="ECO:0000256" key="1">
    <source>
        <dbReference type="ARBA" id="ARBA00004613"/>
    </source>
</evidence>
<dbReference type="GO" id="GO:0050830">
    <property type="term" value="P:defense response to Gram-positive bacterium"/>
    <property type="evidence" value="ECO:0007669"/>
    <property type="project" value="UniProtKB-ARBA"/>
</dbReference>
<proteinExistence type="inferred from homology"/>
<keyword evidence="6" id="KW-0391">Immunity</keyword>
<dbReference type="AlphaFoldDB" id="A0A4C1TWQ0"/>
<keyword evidence="7" id="KW-0812">Transmembrane</keyword>
<gene>
    <name evidence="8" type="ORF">EVAR_93857_1</name>
</gene>
<keyword evidence="4" id="KW-0929">Antimicrobial</keyword>
<feature type="transmembrane region" description="Helical" evidence="7">
    <location>
        <begin position="73"/>
        <end position="93"/>
    </location>
</feature>
<dbReference type="InterPro" id="IPR000875">
    <property type="entry name" value="CecC-like"/>
</dbReference>
<accession>A0A4C1TWQ0</accession>
<dbReference type="EMBL" id="BGZK01000097">
    <property type="protein sequence ID" value="GBP18452.1"/>
    <property type="molecule type" value="Genomic_DNA"/>
</dbReference>
<protein>
    <submittedName>
        <fullName evidence="8">Cecropin-B</fullName>
    </submittedName>
</protein>
<evidence type="ECO:0000256" key="7">
    <source>
        <dbReference type="SAM" id="Phobius"/>
    </source>
</evidence>
<dbReference type="GO" id="GO:0019731">
    <property type="term" value="P:antibacterial humoral response"/>
    <property type="evidence" value="ECO:0007669"/>
    <property type="project" value="InterPro"/>
</dbReference>
<dbReference type="GO" id="GO:0005576">
    <property type="term" value="C:extracellular region"/>
    <property type="evidence" value="ECO:0007669"/>
    <property type="project" value="UniProtKB-SubCell"/>
</dbReference>
<evidence type="ECO:0000256" key="5">
    <source>
        <dbReference type="ARBA" id="ARBA00022588"/>
    </source>
</evidence>
<evidence type="ECO:0000256" key="2">
    <source>
        <dbReference type="ARBA" id="ARBA00010680"/>
    </source>
</evidence>
<evidence type="ECO:0000313" key="9">
    <source>
        <dbReference type="Proteomes" id="UP000299102"/>
    </source>
</evidence>
<keyword evidence="7" id="KW-0472">Membrane</keyword>
<organism evidence="8 9">
    <name type="scientific">Eumeta variegata</name>
    <name type="common">Bagworm moth</name>
    <name type="synonym">Eumeta japonica</name>
    <dbReference type="NCBI Taxonomy" id="151549"/>
    <lineage>
        <taxon>Eukaryota</taxon>
        <taxon>Metazoa</taxon>
        <taxon>Ecdysozoa</taxon>
        <taxon>Arthropoda</taxon>
        <taxon>Hexapoda</taxon>
        <taxon>Insecta</taxon>
        <taxon>Pterygota</taxon>
        <taxon>Neoptera</taxon>
        <taxon>Endopterygota</taxon>
        <taxon>Lepidoptera</taxon>
        <taxon>Glossata</taxon>
        <taxon>Ditrysia</taxon>
        <taxon>Tineoidea</taxon>
        <taxon>Psychidae</taxon>
        <taxon>Oiketicinae</taxon>
        <taxon>Eumeta</taxon>
    </lineage>
</organism>
<sequence>MLSTSFIRAVDAKTGVGPPRDRRNGRASLLWRCGTPGHKSYSTYKSRDQQGSTSFASSIFERNTSSQSVTMKYFSVAFVLVLLTVALATVSAAPNPGWGFLKDIEKMGRRVRDSVISAGPAVAVLSNTKALG</sequence>
<keyword evidence="9" id="KW-1185">Reference proteome</keyword>
<evidence type="ECO:0000256" key="3">
    <source>
        <dbReference type="ARBA" id="ARBA00022525"/>
    </source>
</evidence>
<evidence type="ECO:0000256" key="6">
    <source>
        <dbReference type="ARBA" id="ARBA00022859"/>
    </source>
</evidence>
<keyword evidence="7" id="KW-1133">Transmembrane helix</keyword>
<comment type="subcellular location">
    <subcellularLocation>
        <location evidence="1">Secreted</location>
    </subcellularLocation>
</comment>
<name>A0A4C1TWQ0_EUMVA</name>
<comment type="caution">
    <text evidence="8">The sequence shown here is derived from an EMBL/GenBank/DDBJ whole genome shotgun (WGS) entry which is preliminary data.</text>
</comment>
<dbReference type="Pfam" id="PF00272">
    <property type="entry name" value="Cecropin"/>
    <property type="match status" value="1"/>
</dbReference>
<dbReference type="Proteomes" id="UP000299102">
    <property type="component" value="Unassembled WGS sequence"/>
</dbReference>
<evidence type="ECO:0000256" key="4">
    <source>
        <dbReference type="ARBA" id="ARBA00022529"/>
    </source>
</evidence>